<reference evidence="2" key="1">
    <citation type="submission" date="2020-10" db="EMBL/GenBank/DDBJ databases">
        <authorList>
            <person name="Gilroy R."/>
        </authorList>
    </citation>
    <scope>NUCLEOTIDE SEQUENCE</scope>
    <source>
        <strain evidence="2">ChiHjej12B11-7776</strain>
    </source>
</reference>
<name>A0A9D1SQ49_9BACT</name>
<dbReference type="EMBL" id="DVOC01000080">
    <property type="protein sequence ID" value="HIU91270.1"/>
    <property type="molecule type" value="Genomic_DNA"/>
</dbReference>
<keyword evidence="1" id="KW-0812">Transmembrane</keyword>
<organism evidence="2 3">
    <name type="scientific">Candidatus Fimimonas merdipullorum</name>
    <dbReference type="NCBI Taxonomy" id="2840822"/>
    <lineage>
        <taxon>Bacteria</taxon>
        <taxon>Pseudomonadati</taxon>
        <taxon>Myxococcota</taxon>
        <taxon>Myxococcia</taxon>
        <taxon>Myxococcales</taxon>
        <taxon>Cystobacterineae</taxon>
        <taxon>Myxococcaceae</taxon>
        <taxon>Myxococcaceae incertae sedis</taxon>
        <taxon>Candidatus Fimimonas</taxon>
    </lineage>
</organism>
<gene>
    <name evidence="2" type="ORF">IAC72_04605</name>
</gene>
<keyword evidence="1" id="KW-0472">Membrane</keyword>
<accession>A0A9D1SQ49</accession>
<reference evidence="2" key="2">
    <citation type="journal article" date="2021" name="PeerJ">
        <title>Extensive microbial diversity within the chicken gut microbiome revealed by metagenomics and culture.</title>
        <authorList>
            <person name="Gilroy R."/>
            <person name="Ravi A."/>
            <person name="Getino M."/>
            <person name="Pursley I."/>
            <person name="Horton D.L."/>
            <person name="Alikhan N.F."/>
            <person name="Baker D."/>
            <person name="Gharbi K."/>
            <person name="Hall N."/>
            <person name="Watson M."/>
            <person name="Adriaenssens E.M."/>
            <person name="Foster-Nyarko E."/>
            <person name="Jarju S."/>
            <person name="Secka A."/>
            <person name="Antonio M."/>
            <person name="Oren A."/>
            <person name="Chaudhuri R.R."/>
            <person name="La Ragione R."/>
            <person name="Hildebrand F."/>
            <person name="Pallen M.J."/>
        </authorList>
    </citation>
    <scope>NUCLEOTIDE SEQUENCE</scope>
    <source>
        <strain evidence="2">ChiHjej12B11-7776</strain>
    </source>
</reference>
<evidence type="ECO:0000313" key="2">
    <source>
        <dbReference type="EMBL" id="HIU91270.1"/>
    </source>
</evidence>
<dbReference type="AlphaFoldDB" id="A0A9D1SQ49"/>
<proteinExistence type="predicted"/>
<evidence type="ECO:0000313" key="3">
    <source>
        <dbReference type="Proteomes" id="UP000886852"/>
    </source>
</evidence>
<dbReference type="Proteomes" id="UP000886852">
    <property type="component" value="Unassembled WGS sequence"/>
</dbReference>
<feature type="transmembrane region" description="Helical" evidence="1">
    <location>
        <begin position="20"/>
        <end position="45"/>
    </location>
</feature>
<comment type="caution">
    <text evidence="2">The sequence shown here is derived from an EMBL/GenBank/DDBJ whole genome shotgun (WGS) entry which is preliminary data.</text>
</comment>
<protein>
    <submittedName>
        <fullName evidence="2">Uncharacterized protein</fullName>
    </submittedName>
</protein>
<feature type="transmembrane region" description="Helical" evidence="1">
    <location>
        <begin position="57"/>
        <end position="79"/>
    </location>
</feature>
<sequence>MTKNKTEGKKPSTFKRLYAYFSILTAIFLVCAVIFTVIIATQWNAMLSDLPAGYVEVGVLLILDAVTAVQGIVWLVRLLKDGGRLKRNDALKIRGKVVGFQYEPYLQKNLSPVILAEGKRKALHTFNENMREGQTYDFLYFPSTGIAVVVGEAQTECDQNANAE</sequence>
<evidence type="ECO:0000256" key="1">
    <source>
        <dbReference type="SAM" id="Phobius"/>
    </source>
</evidence>
<keyword evidence="1" id="KW-1133">Transmembrane helix</keyword>